<dbReference type="Gene3D" id="3.40.190.10">
    <property type="entry name" value="Periplasmic binding protein-like II"/>
    <property type="match status" value="2"/>
</dbReference>
<comment type="subcellular location">
    <subcellularLocation>
        <location evidence="1">Periplasm</location>
    </subcellularLocation>
</comment>
<evidence type="ECO:0000313" key="6">
    <source>
        <dbReference type="Proteomes" id="UP000469724"/>
    </source>
</evidence>
<evidence type="ECO:0000256" key="1">
    <source>
        <dbReference type="ARBA" id="ARBA00004418"/>
    </source>
</evidence>
<keyword evidence="6" id="KW-1185">Reference proteome</keyword>
<gene>
    <name evidence="5" type="ORF">G3N56_01740</name>
</gene>
<name>A0A7K3NGY8_9BACT</name>
<reference evidence="5 6" key="1">
    <citation type="submission" date="2020-02" db="EMBL/GenBank/DDBJ databases">
        <title>Comparative genomics of sulfur disproportionating microorganisms.</title>
        <authorList>
            <person name="Ward L.M."/>
            <person name="Bertran E."/>
            <person name="Johnston D.T."/>
        </authorList>
    </citation>
    <scope>NUCLEOTIDE SEQUENCE [LARGE SCALE GENOMIC DNA]</scope>
    <source>
        <strain evidence="5 6">DSM 3696</strain>
    </source>
</reference>
<dbReference type="EMBL" id="JAAGRQ010000005">
    <property type="protein sequence ID" value="NDY55466.1"/>
    <property type="molecule type" value="Genomic_DNA"/>
</dbReference>
<comment type="similarity">
    <text evidence="2">Belongs to the bacterial solute-binding protein SsuA/TauA family.</text>
</comment>
<dbReference type="Proteomes" id="UP000469724">
    <property type="component" value="Unassembled WGS sequence"/>
</dbReference>
<comment type="caution">
    <text evidence="5">The sequence shown here is derived from an EMBL/GenBank/DDBJ whole genome shotgun (WGS) entry which is preliminary data.</text>
</comment>
<evidence type="ECO:0000313" key="5">
    <source>
        <dbReference type="EMBL" id="NDY55466.1"/>
    </source>
</evidence>
<feature type="chain" id="PRO_5029462850" evidence="4">
    <location>
        <begin position="25"/>
        <end position="318"/>
    </location>
</feature>
<dbReference type="SUPFAM" id="SSF53850">
    <property type="entry name" value="Periplasmic binding protein-like II"/>
    <property type="match status" value="1"/>
</dbReference>
<dbReference type="AlphaFoldDB" id="A0A7K3NGY8"/>
<sequence length="318" mass="33314">MPRRTLSVLLAMLFLCALPSAPGATQPLRIGYIPIADCLQLYVAMEQGFFTAEGLEVQARPMQGGPVLSLAVEAGELDLGWSNMVSLFQAHARGFSFVLVAPGALEDDGEHLTHSLLVPGGSPLQAIGDLAGRTVAVNALGNVNDLSLTVLLAAAGQDPQSVRMVEVPFPDMEAALASGSVDAALVAEPFLSSAVSHGARCLVAAPHAVFGREFMIAGWFATSGWTAANPGQAAAFCRAVDKASAYITGHSQDIPGVLARHTRLTPDMAAHIALPAFSAGLDQAAMQRTIDLTATHGFIPRAFPTRDILAPGFEWPQR</sequence>
<feature type="signal peptide" evidence="4">
    <location>
        <begin position="1"/>
        <end position="24"/>
    </location>
</feature>
<dbReference type="PANTHER" id="PTHR30024">
    <property type="entry name" value="ALIPHATIC SULFONATES-BINDING PROTEIN-RELATED"/>
    <property type="match status" value="1"/>
</dbReference>
<dbReference type="Pfam" id="PF13379">
    <property type="entry name" value="NMT1_2"/>
    <property type="match status" value="1"/>
</dbReference>
<proteinExistence type="inferred from homology"/>
<keyword evidence="3 4" id="KW-0732">Signal</keyword>
<evidence type="ECO:0000256" key="3">
    <source>
        <dbReference type="ARBA" id="ARBA00022729"/>
    </source>
</evidence>
<evidence type="ECO:0000256" key="4">
    <source>
        <dbReference type="SAM" id="SignalP"/>
    </source>
</evidence>
<organism evidence="5 6">
    <name type="scientific">Desulfolutivibrio sulfodismutans</name>
    <dbReference type="NCBI Taxonomy" id="63561"/>
    <lineage>
        <taxon>Bacteria</taxon>
        <taxon>Pseudomonadati</taxon>
        <taxon>Thermodesulfobacteriota</taxon>
        <taxon>Desulfovibrionia</taxon>
        <taxon>Desulfovibrionales</taxon>
        <taxon>Desulfovibrionaceae</taxon>
        <taxon>Desulfolutivibrio</taxon>
    </lineage>
</organism>
<protein>
    <submittedName>
        <fullName evidence="5">ABC transporter substrate-binding protein</fullName>
    </submittedName>
</protein>
<dbReference type="PANTHER" id="PTHR30024:SF47">
    <property type="entry name" value="TAURINE-BINDING PERIPLASMIC PROTEIN"/>
    <property type="match status" value="1"/>
</dbReference>
<accession>A0A7K3NGY8</accession>
<dbReference type="GO" id="GO:0042597">
    <property type="term" value="C:periplasmic space"/>
    <property type="evidence" value="ECO:0007669"/>
    <property type="project" value="UniProtKB-SubCell"/>
</dbReference>
<evidence type="ECO:0000256" key="2">
    <source>
        <dbReference type="ARBA" id="ARBA00010742"/>
    </source>
</evidence>